<dbReference type="VEuPathDB" id="FungiDB:CPSG_09042"/>
<dbReference type="EMBL" id="GL636506">
    <property type="protein sequence ID" value="EFW14454.1"/>
    <property type="molecule type" value="Genomic_DNA"/>
</dbReference>
<accession>E9DGU3</accession>
<dbReference type="HOGENOM" id="CLU_2468902_0_0_1"/>
<reference evidence="2" key="2">
    <citation type="submission" date="2010-03" db="EMBL/GenBank/DDBJ databases">
        <title>The genome sequence of Coccidioides posadasii strain Silveira.</title>
        <authorList>
            <consortium name="The Broad Institute Genome Sequencing Center for Infectious Disease"/>
            <person name="Neafsey D."/>
            <person name="Orbach M."/>
            <person name="Henn M.R."/>
            <person name="Cole G.T."/>
            <person name="Galgiani J."/>
            <person name="Gardner M.J."/>
            <person name="Kirkland T.N."/>
            <person name="Taylor J.W."/>
            <person name="Young S.K."/>
            <person name="Zeng Q."/>
            <person name="Koehrsen M."/>
            <person name="Alvarado L."/>
            <person name="Berlin A."/>
            <person name="Borenstein D."/>
            <person name="Chapman S.B."/>
            <person name="Chen Z."/>
            <person name="Engels R."/>
            <person name="Freedman E."/>
            <person name="Gellesch M."/>
            <person name="Goldberg J."/>
            <person name="Griggs A."/>
            <person name="Gujja S."/>
            <person name="Heilman E."/>
            <person name="Heiman D."/>
            <person name="Howarth C."/>
            <person name="Jen D."/>
            <person name="Larson L."/>
            <person name="Mehta T."/>
            <person name="Neiman D."/>
            <person name="Park D."/>
            <person name="Pearson M."/>
            <person name="Richards J."/>
            <person name="Roberts A."/>
            <person name="Saif S."/>
            <person name="Shea T."/>
            <person name="Shenoy N."/>
            <person name="Sisk P."/>
            <person name="Stolte C."/>
            <person name="Sykes S."/>
            <person name="Walk T."/>
            <person name="White J."/>
            <person name="Yandava C."/>
            <person name="Haas B."/>
            <person name="Nusbaum C."/>
            <person name="Birren B."/>
        </authorList>
    </citation>
    <scope>NUCLEOTIDE SEQUENCE [LARGE SCALE GENOMIC DNA]</scope>
    <source>
        <strain evidence="2">RMSCC 757 / Silveira</strain>
    </source>
</reference>
<sequence>MTSCSLDSAKSCIGIVIVSSPSRAILQSHQPCLERRADSTRQPVSGIFSIAVTYRDHPRPWKRGHRAPAAARSARRRWCSSPARPCMT</sequence>
<reference evidence="2" key="1">
    <citation type="journal article" date="2010" name="Genome Res.">
        <title>Population genomic sequencing of Coccidioides fungi reveals recent hybridization and transposon control.</title>
        <authorList>
            <person name="Neafsey D.E."/>
            <person name="Barker B.M."/>
            <person name="Sharpton T.J."/>
            <person name="Stajich J.E."/>
            <person name="Park D.J."/>
            <person name="Whiston E."/>
            <person name="Hung C.-Y."/>
            <person name="McMahan C."/>
            <person name="White J."/>
            <person name="Sykes S."/>
            <person name="Heiman D."/>
            <person name="Young S."/>
            <person name="Zeng Q."/>
            <person name="Abouelleil A."/>
            <person name="Aftuck L."/>
            <person name="Bessette D."/>
            <person name="Brown A."/>
            <person name="FitzGerald M."/>
            <person name="Lui A."/>
            <person name="Macdonald J.P."/>
            <person name="Priest M."/>
            <person name="Orbach M.J."/>
            <person name="Galgiani J.N."/>
            <person name="Kirkland T.N."/>
            <person name="Cole G.T."/>
            <person name="Birren B.W."/>
            <person name="Henn M.R."/>
            <person name="Taylor J.W."/>
            <person name="Rounsley S.D."/>
        </authorList>
    </citation>
    <scope>NUCLEOTIDE SEQUENCE [LARGE SCALE GENOMIC DNA]</scope>
    <source>
        <strain evidence="2">RMSCC 757 / Silveira</strain>
    </source>
</reference>
<dbReference type="AlphaFoldDB" id="E9DGU3"/>
<evidence type="ECO:0000313" key="2">
    <source>
        <dbReference type="Proteomes" id="UP000002497"/>
    </source>
</evidence>
<gene>
    <name evidence="1" type="ORF">CPSG_09042</name>
</gene>
<proteinExistence type="predicted"/>
<protein>
    <submittedName>
        <fullName evidence="1">Predicted protein</fullName>
    </submittedName>
</protein>
<keyword evidence="2" id="KW-1185">Reference proteome</keyword>
<evidence type="ECO:0000313" key="1">
    <source>
        <dbReference type="EMBL" id="EFW14454.1"/>
    </source>
</evidence>
<name>E9DGU3_COCPS</name>
<dbReference type="Proteomes" id="UP000002497">
    <property type="component" value="Unassembled WGS sequence"/>
</dbReference>
<organism evidence="2">
    <name type="scientific">Coccidioides posadasii (strain RMSCC 757 / Silveira)</name>
    <name type="common">Valley fever fungus</name>
    <dbReference type="NCBI Taxonomy" id="443226"/>
    <lineage>
        <taxon>Eukaryota</taxon>
        <taxon>Fungi</taxon>
        <taxon>Dikarya</taxon>
        <taxon>Ascomycota</taxon>
        <taxon>Pezizomycotina</taxon>
        <taxon>Eurotiomycetes</taxon>
        <taxon>Eurotiomycetidae</taxon>
        <taxon>Onygenales</taxon>
        <taxon>Onygenaceae</taxon>
        <taxon>Coccidioides</taxon>
    </lineage>
</organism>